<evidence type="ECO:0000256" key="1">
    <source>
        <dbReference type="SAM" id="MobiDB-lite"/>
    </source>
</evidence>
<name>A0A5J5EWG3_9PEZI</name>
<feature type="region of interest" description="Disordered" evidence="1">
    <location>
        <begin position="327"/>
        <end position="375"/>
    </location>
</feature>
<dbReference type="OrthoDB" id="4367324at2759"/>
<reference evidence="2 3" key="1">
    <citation type="submission" date="2019-09" db="EMBL/GenBank/DDBJ databases">
        <title>Draft genome of the ectomycorrhizal ascomycete Sphaerosporella brunnea.</title>
        <authorList>
            <consortium name="DOE Joint Genome Institute"/>
            <person name="Benucci G.M."/>
            <person name="Marozzi G."/>
            <person name="Antonielli L."/>
            <person name="Sanchez S."/>
            <person name="Marco P."/>
            <person name="Wang X."/>
            <person name="Falini L.B."/>
            <person name="Barry K."/>
            <person name="Haridas S."/>
            <person name="Lipzen A."/>
            <person name="Labutti K."/>
            <person name="Grigoriev I.V."/>
            <person name="Murat C."/>
            <person name="Martin F."/>
            <person name="Albertini E."/>
            <person name="Donnini D."/>
            <person name="Bonito G."/>
        </authorList>
    </citation>
    <scope>NUCLEOTIDE SEQUENCE [LARGE SCALE GENOMIC DNA]</scope>
    <source>
        <strain evidence="2 3">Sb_GMNB300</strain>
    </source>
</reference>
<gene>
    <name evidence="2" type="ORF">FN846DRAFT_949113</name>
</gene>
<evidence type="ECO:0000313" key="3">
    <source>
        <dbReference type="Proteomes" id="UP000326924"/>
    </source>
</evidence>
<proteinExistence type="predicted"/>
<accession>A0A5J5EWG3</accession>
<comment type="caution">
    <text evidence="2">The sequence shown here is derived from an EMBL/GenBank/DDBJ whole genome shotgun (WGS) entry which is preliminary data.</text>
</comment>
<keyword evidence="3" id="KW-1185">Reference proteome</keyword>
<dbReference type="Proteomes" id="UP000326924">
    <property type="component" value="Unassembled WGS sequence"/>
</dbReference>
<feature type="region of interest" description="Disordered" evidence="1">
    <location>
        <begin position="1"/>
        <end position="48"/>
    </location>
</feature>
<feature type="compositionally biased region" description="Polar residues" evidence="1">
    <location>
        <begin position="16"/>
        <end position="27"/>
    </location>
</feature>
<dbReference type="InParanoid" id="A0A5J5EWG3"/>
<organism evidence="2 3">
    <name type="scientific">Sphaerosporella brunnea</name>
    <dbReference type="NCBI Taxonomy" id="1250544"/>
    <lineage>
        <taxon>Eukaryota</taxon>
        <taxon>Fungi</taxon>
        <taxon>Dikarya</taxon>
        <taxon>Ascomycota</taxon>
        <taxon>Pezizomycotina</taxon>
        <taxon>Pezizomycetes</taxon>
        <taxon>Pezizales</taxon>
        <taxon>Pyronemataceae</taxon>
        <taxon>Sphaerosporella</taxon>
    </lineage>
</organism>
<protein>
    <submittedName>
        <fullName evidence="2">Uncharacterized protein</fullName>
    </submittedName>
</protein>
<evidence type="ECO:0000313" key="2">
    <source>
        <dbReference type="EMBL" id="KAA8906159.1"/>
    </source>
</evidence>
<sequence length="375" mass="41560">MAKTKNKKPNKETRTIKPTPSTAQPNSRAPFETPKKTHNTTTFPLGRAPPRADASLYAYLASFDIETPSIASDAVPGLNTRSAGEYSYTDIQLPVARWEGFSAAACHARFAEMLHGRDTRVTAEPASVSPQKGIAGKELFSESCVVEFLGRSLTVHLNRALEASTAAQNQLQDRPGAVAVCTADRVGVAFQASVGGGRAKGQREVRLVGDVKVSWKWRSEWRDDDAPAASGQRMEYRQVLSQVHFYMNRAGCRWGYIVTDREFVALKRGERFGELLVADAVPVEGGKPGWNVAFAAWYLHMMAADDGGEWSLPTSVKPQRKITRLAQRLEELQAQDDQEEQPHDEQEQQPPQPQQEVEPQPVRRRSPRLAARALQ</sequence>
<dbReference type="EMBL" id="VXIS01000091">
    <property type="protein sequence ID" value="KAA8906159.1"/>
    <property type="molecule type" value="Genomic_DNA"/>
</dbReference>
<dbReference type="AlphaFoldDB" id="A0A5J5EWG3"/>